<keyword evidence="3" id="KW-1185">Reference proteome</keyword>
<dbReference type="RefSeq" id="XP_033687573.1">
    <property type="nucleotide sequence ID" value="XM_033821240.1"/>
</dbReference>
<dbReference type="EMBL" id="ML987192">
    <property type="protein sequence ID" value="KAF2252569.1"/>
    <property type="molecule type" value="Genomic_DNA"/>
</dbReference>
<accession>A0A6A6IQJ7</accession>
<evidence type="ECO:0000256" key="1">
    <source>
        <dbReference type="SAM" id="MobiDB-lite"/>
    </source>
</evidence>
<reference evidence="2" key="1">
    <citation type="journal article" date="2020" name="Stud. Mycol.">
        <title>101 Dothideomycetes genomes: a test case for predicting lifestyles and emergence of pathogens.</title>
        <authorList>
            <person name="Haridas S."/>
            <person name="Albert R."/>
            <person name="Binder M."/>
            <person name="Bloem J."/>
            <person name="Labutti K."/>
            <person name="Salamov A."/>
            <person name="Andreopoulos B."/>
            <person name="Baker S."/>
            <person name="Barry K."/>
            <person name="Bills G."/>
            <person name="Bluhm B."/>
            <person name="Cannon C."/>
            <person name="Castanera R."/>
            <person name="Culley D."/>
            <person name="Daum C."/>
            <person name="Ezra D."/>
            <person name="Gonzalez J."/>
            <person name="Henrissat B."/>
            <person name="Kuo A."/>
            <person name="Liang C."/>
            <person name="Lipzen A."/>
            <person name="Lutzoni F."/>
            <person name="Magnuson J."/>
            <person name="Mondo S."/>
            <person name="Nolan M."/>
            <person name="Ohm R."/>
            <person name="Pangilinan J."/>
            <person name="Park H.-J."/>
            <person name="Ramirez L."/>
            <person name="Alfaro M."/>
            <person name="Sun H."/>
            <person name="Tritt A."/>
            <person name="Yoshinaga Y."/>
            <person name="Zwiers L.-H."/>
            <person name="Turgeon B."/>
            <person name="Goodwin S."/>
            <person name="Spatafora J."/>
            <person name="Crous P."/>
            <person name="Grigoriev I."/>
        </authorList>
    </citation>
    <scope>NUCLEOTIDE SEQUENCE</scope>
    <source>
        <strain evidence="2">CBS 122368</strain>
    </source>
</reference>
<dbReference type="Proteomes" id="UP000800094">
    <property type="component" value="Unassembled WGS sequence"/>
</dbReference>
<gene>
    <name evidence="2" type="ORF">BU26DRAFT_259123</name>
</gene>
<dbReference type="AlphaFoldDB" id="A0A6A6IQJ7"/>
<proteinExistence type="predicted"/>
<sequence>MKRRRCLCPASPGVPHRKRNLSRPLPRVEGEAQRQPPGPSSTIASGVARIAIPIRTILGGENDSNDPENHHCGRPSTNNRTILICSKRQPRHYQDRTAIGNCAASQSEAVAACRRHHLTCIDIIGTEPTSC</sequence>
<evidence type="ECO:0000313" key="3">
    <source>
        <dbReference type="Proteomes" id="UP000800094"/>
    </source>
</evidence>
<protein>
    <submittedName>
        <fullName evidence="2">Uncharacterized protein</fullName>
    </submittedName>
</protein>
<organism evidence="2 3">
    <name type="scientific">Trematosphaeria pertusa</name>
    <dbReference type="NCBI Taxonomy" id="390896"/>
    <lineage>
        <taxon>Eukaryota</taxon>
        <taxon>Fungi</taxon>
        <taxon>Dikarya</taxon>
        <taxon>Ascomycota</taxon>
        <taxon>Pezizomycotina</taxon>
        <taxon>Dothideomycetes</taxon>
        <taxon>Pleosporomycetidae</taxon>
        <taxon>Pleosporales</taxon>
        <taxon>Massarineae</taxon>
        <taxon>Trematosphaeriaceae</taxon>
        <taxon>Trematosphaeria</taxon>
    </lineage>
</organism>
<feature type="region of interest" description="Disordered" evidence="1">
    <location>
        <begin position="1"/>
        <end position="46"/>
    </location>
</feature>
<feature type="region of interest" description="Disordered" evidence="1">
    <location>
        <begin position="59"/>
        <end position="79"/>
    </location>
</feature>
<evidence type="ECO:0000313" key="2">
    <source>
        <dbReference type="EMBL" id="KAF2252569.1"/>
    </source>
</evidence>
<name>A0A6A6IQJ7_9PLEO</name>
<dbReference type="GeneID" id="54574570"/>